<keyword evidence="1" id="KW-0238">DNA-binding</keyword>
<dbReference type="EMBL" id="BDME01000002">
    <property type="protein sequence ID" value="GAX88068.1"/>
    <property type="molecule type" value="Genomic_DNA"/>
</dbReference>
<dbReference type="RefSeq" id="WP_096259753.1">
    <property type="nucleotide sequence ID" value="NZ_BDME01000002.1"/>
</dbReference>
<proteinExistence type="predicted"/>
<accession>A0A292YEZ0</accession>
<dbReference type="InterPro" id="IPR036388">
    <property type="entry name" value="WH-like_DNA-bd_sf"/>
</dbReference>
<dbReference type="GO" id="GO:0003677">
    <property type="term" value="F:DNA binding"/>
    <property type="evidence" value="ECO:0007669"/>
    <property type="project" value="UniProtKB-KW"/>
</dbReference>
<dbReference type="InterPro" id="IPR001867">
    <property type="entry name" value="OmpR/PhoB-type_DNA-bd"/>
</dbReference>
<keyword evidence="4" id="KW-1185">Reference proteome</keyword>
<dbReference type="InterPro" id="IPR016032">
    <property type="entry name" value="Sig_transdc_resp-reg_C-effctor"/>
</dbReference>
<evidence type="ECO:0000313" key="3">
    <source>
        <dbReference type="EMBL" id="GAX88068.1"/>
    </source>
</evidence>
<organism evidence="3 4">
    <name type="scientific">Lebetimonas natsushimae</name>
    <dbReference type="NCBI Taxonomy" id="1936991"/>
    <lineage>
        <taxon>Bacteria</taxon>
        <taxon>Pseudomonadati</taxon>
        <taxon>Campylobacterota</taxon>
        <taxon>Epsilonproteobacteria</taxon>
        <taxon>Nautiliales</taxon>
        <taxon>Nautiliaceae</taxon>
        <taxon>Lebetimonas</taxon>
    </lineage>
</organism>
<dbReference type="SMART" id="SM00862">
    <property type="entry name" value="Trans_reg_C"/>
    <property type="match status" value="1"/>
</dbReference>
<dbReference type="Gene3D" id="1.10.10.10">
    <property type="entry name" value="Winged helix-like DNA-binding domain superfamily/Winged helix DNA-binding domain"/>
    <property type="match status" value="1"/>
</dbReference>
<reference evidence="3 4" key="1">
    <citation type="journal article" date="2017" name="Syst. Appl. Microbiol.">
        <title>Lebetimonas natsushimae sp. nov., a novel strictly anaerobic, moderately thermophilic chemoautotroph isolated from a deep-sea hydrothermal vent polychaete nest in the Mid-Okinawa Trough.</title>
        <authorList>
            <person name="Nagata R."/>
            <person name="Takaki Y."/>
            <person name="Tame A."/>
            <person name="Nunoura T."/>
            <person name="Muto H."/>
            <person name="Mino S."/>
            <person name="Sawayama S."/>
            <person name="Takai K."/>
            <person name="Nakagawa S."/>
        </authorList>
    </citation>
    <scope>NUCLEOTIDE SEQUENCE [LARGE SCALE GENOMIC DNA]</scope>
    <source>
        <strain evidence="3 4">HS1857</strain>
    </source>
</reference>
<name>A0A292YEZ0_9BACT</name>
<feature type="domain" description="OmpR/PhoB-type" evidence="2">
    <location>
        <begin position="124"/>
        <end position="190"/>
    </location>
</feature>
<sequence>MKILNYSYFIIYEFEMKQVHDNKEFFDEILNKKYDVILADFNFYSDIKEIKNFFNGYIVFLNNYCDNLYYKRALEIGDYCYLYSDYEKIVLRLNYLKKKLLKKNIIKFDGFVYNFTTKNLYFKNELVNLTKAESEILNILLKNSSYFISKIDILENCDYVENIDSIKVIISNLRKKGIKIVNKKNLGYKINLKEIK</sequence>
<gene>
    <name evidence="3" type="ORF">LNAT_P1366</name>
</gene>
<dbReference type="OrthoDB" id="5372761at2"/>
<dbReference type="GO" id="GO:0000160">
    <property type="term" value="P:phosphorelay signal transduction system"/>
    <property type="evidence" value="ECO:0007669"/>
    <property type="project" value="InterPro"/>
</dbReference>
<comment type="caution">
    <text evidence="3">The sequence shown here is derived from an EMBL/GenBank/DDBJ whole genome shotgun (WGS) entry which is preliminary data.</text>
</comment>
<evidence type="ECO:0000256" key="1">
    <source>
        <dbReference type="ARBA" id="ARBA00023125"/>
    </source>
</evidence>
<dbReference type="SUPFAM" id="SSF46894">
    <property type="entry name" value="C-terminal effector domain of the bipartite response regulators"/>
    <property type="match status" value="1"/>
</dbReference>
<dbReference type="AlphaFoldDB" id="A0A292YEZ0"/>
<evidence type="ECO:0000259" key="2">
    <source>
        <dbReference type="SMART" id="SM00862"/>
    </source>
</evidence>
<evidence type="ECO:0000313" key="4">
    <source>
        <dbReference type="Proteomes" id="UP000217944"/>
    </source>
</evidence>
<dbReference type="Proteomes" id="UP000217944">
    <property type="component" value="Unassembled WGS sequence"/>
</dbReference>
<dbReference type="GO" id="GO:0006355">
    <property type="term" value="P:regulation of DNA-templated transcription"/>
    <property type="evidence" value="ECO:0007669"/>
    <property type="project" value="InterPro"/>
</dbReference>
<protein>
    <recommendedName>
        <fullName evidence="2">OmpR/PhoB-type domain-containing protein</fullName>
    </recommendedName>
</protein>